<dbReference type="EMBL" id="BTRJ01000004">
    <property type="protein sequence ID" value="GMR26386.1"/>
    <property type="molecule type" value="Genomic_DNA"/>
</dbReference>
<dbReference type="InterPro" id="IPR058827">
    <property type="entry name" value="YbbD_head"/>
</dbReference>
<gene>
    <name evidence="2" type="ORF">STENOSP10_06050</name>
</gene>
<evidence type="ECO:0000313" key="3">
    <source>
        <dbReference type="Proteomes" id="UP001306668"/>
    </source>
</evidence>
<name>A0ABQ6QA37_9GAMM</name>
<feature type="domain" description="YbbD head" evidence="1">
    <location>
        <begin position="89"/>
        <end position="137"/>
    </location>
</feature>
<reference evidence="3" key="1">
    <citation type="submission" date="2023-07" db="EMBL/GenBank/DDBJ databases">
        <title>Genome sequence of Stenotrophomonas sp. Alg010 isolated from Sargassum waste.</title>
        <authorList>
            <person name="Mohapatra"/>
            <person name="B.R."/>
        </authorList>
    </citation>
    <scope>NUCLEOTIDE SEQUENCE [LARGE SCALE GENOMIC DNA]</scope>
    <source>
        <strain evidence="3">Alg010</strain>
    </source>
</reference>
<evidence type="ECO:0000313" key="2">
    <source>
        <dbReference type="EMBL" id="GMR26386.1"/>
    </source>
</evidence>
<sequence length="210" mass="23709">MAGKSRKDRIAQEIGLFMQQYARKAQRHAEPCDRPYDRGWESGSSACRPRKWVGCFPQSMTRMTSPVAWARRAIVVTFCSALCACGMVMDSSFDTLQEALDSDRVNNGWIPGWVPHEATDLREVHDLDSNTSALAFTKPAATPLQLPADCQATTFNNSDPVAFDRYWWPGDGTLKSSYRVFRCAPESGKSVFVAINRTEDHVLFWRTYAR</sequence>
<dbReference type="Pfam" id="PF26610">
    <property type="entry name" value="YbbD_head"/>
    <property type="match status" value="1"/>
</dbReference>
<organism evidence="2 3">
    <name type="scientific">Stenotrophomonas sepilia</name>
    <dbReference type="NCBI Taxonomy" id="2860290"/>
    <lineage>
        <taxon>Bacteria</taxon>
        <taxon>Pseudomonadati</taxon>
        <taxon>Pseudomonadota</taxon>
        <taxon>Gammaproteobacteria</taxon>
        <taxon>Lysobacterales</taxon>
        <taxon>Lysobacteraceae</taxon>
        <taxon>Stenotrophomonas</taxon>
        <taxon>Stenotrophomonas maltophilia group</taxon>
    </lineage>
</organism>
<accession>A0ABQ6QA37</accession>
<keyword evidence="3" id="KW-1185">Reference proteome</keyword>
<dbReference type="Proteomes" id="UP001306668">
    <property type="component" value="Unassembled WGS sequence"/>
</dbReference>
<comment type="caution">
    <text evidence="2">The sequence shown here is derived from an EMBL/GenBank/DDBJ whole genome shotgun (WGS) entry which is preliminary data.</text>
</comment>
<proteinExistence type="predicted"/>
<dbReference type="RefSeq" id="WP_338167476.1">
    <property type="nucleotide sequence ID" value="NZ_BTRJ01000004.1"/>
</dbReference>
<evidence type="ECO:0000259" key="1">
    <source>
        <dbReference type="Pfam" id="PF26610"/>
    </source>
</evidence>
<protein>
    <recommendedName>
        <fullName evidence="1">YbbD head domain-containing protein</fullName>
    </recommendedName>
</protein>